<evidence type="ECO:0000256" key="16">
    <source>
        <dbReference type="ARBA" id="ARBA00057903"/>
    </source>
</evidence>
<dbReference type="GO" id="GO:0016020">
    <property type="term" value="C:membrane"/>
    <property type="evidence" value="ECO:0007669"/>
    <property type="project" value="UniProtKB-SubCell"/>
</dbReference>
<evidence type="ECO:0000256" key="14">
    <source>
        <dbReference type="ARBA" id="ARBA00023157"/>
    </source>
</evidence>
<evidence type="ECO:0000256" key="8">
    <source>
        <dbReference type="ARBA" id="ARBA00022679"/>
    </source>
</evidence>
<evidence type="ECO:0000256" key="17">
    <source>
        <dbReference type="SAM" id="Phobius"/>
    </source>
</evidence>
<dbReference type="InterPro" id="IPR007484">
    <property type="entry name" value="Peptidase_M28"/>
</dbReference>
<evidence type="ECO:0000313" key="20">
    <source>
        <dbReference type="Proteomes" id="UP000053097"/>
    </source>
</evidence>
<dbReference type="Pfam" id="PF13903">
    <property type="entry name" value="Claudin_2"/>
    <property type="match status" value="1"/>
</dbReference>
<evidence type="ECO:0000256" key="5">
    <source>
        <dbReference type="ARBA" id="ARBA00012012"/>
    </source>
</evidence>
<dbReference type="InterPro" id="IPR040234">
    <property type="entry name" value="QC/QCL"/>
</dbReference>
<evidence type="ECO:0000256" key="13">
    <source>
        <dbReference type="ARBA" id="ARBA00023136"/>
    </source>
</evidence>
<dbReference type="AlphaFoldDB" id="A0A026WP71"/>
<dbReference type="Pfam" id="PF04389">
    <property type="entry name" value="Peptidase_M28"/>
    <property type="match status" value="1"/>
</dbReference>
<dbReference type="InterPro" id="IPR004031">
    <property type="entry name" value="PMP22/EMP/MP20/Claudin"/>
</dbReference>
<evidence type="ECO:0000256" key="1">
    <source>
        <dbReference type="ARBA" id="ARBA00000001"/>
    </source>
</evidence>
<organism evidence="19 20">
    <name type="scientific">Ooceraea biroi</name>
    <name type="common">Clonal raider ant</name>
    <name type="synonym">Cerapachys biroi</name>
    <dbReference type="NCBI Taxonomy" id="2015173"/>
    <lineage>
        <taxon>Eukaryota</taxon>
        <taxon>Metazoa</taxon>
        <taxon>Ecdysozoa</taxon>
        <taxon>Arthropoda</taxon>
        <taxon>Hexapoda</taxon>
        <taxon>Insecta</taxon>
        <taxon>Pterygota</taxon>
        <taxon>Neoptera</taxon>
        <taxon>Endopterygota</taxon>
        <taxon>Hymenoptera</taxon>
        <taxon>Apocrita</taxon>
        <taxon>Aculeata</taxon>
        <taxon>Formicoidea</taxon>
        <taxon>Formicidae</taxon>
        <taxon>Dorylinae</taxon>
        <taxon>Ooceraea</taxon>
    </lineage>
</organism>
<dbReference type="PANTHER" id="PTHR12283:SF6">
    <property type="entry name" value="GLUTAMINYL-PEPTIDE CYCLOTRANSFERASE-RELATED"/>
    <property type="match status" value="1"/>
</dbReference>
<sequence>MPCSAVTLSLATITGIIATALLAIAFSTDNWLYTEVKRAQIQQYASKHGEQSHLVEQMNTKYYYYTRTQGLFRICYPKERPPTVETYLSPVETHCMNIDYFIPDEENQTRGFSDDAMARLHMGRSVIALFMVGFLAIFSAFWTGVVGCWRRSPGNITATAILMLFACLLSAGGMGLWHGVEYYEKEKIVGEEYYQQWSNVLRDNAAQWYDWSFYLAWLGVATCLGTMTLFLIAASCLRRERAREQAQNVLKDNSLISYDWSYVVAWVGVGWSLVSAILFSAAAICLRGERMREEAMNMQYLMPGRYLTPIAYPVYVHVIPNWPSVQRAIQFLAASRFIRPQNDTRGVFYPDQYPDVIPTIGYVDIVQSSRLYLIHQNGQRNFRFCYQRQMILAVGALTFESDVRLNKPIALPRGRIIAFFRAMVCMMCFVTCPVDARLSRSMGAFGVALYILLAVIESPCAAEQSGSPVEIPFTREKYHHRPGSFTNEQIATLSGLTNVTHMNEILDNICIVRIVGTLEHAHVREYIKESMRSLGWTVESDLFQADTPVFGRLQFENVIAKLNPNAKRYLALACHYDSKYTRERDFIGATDSAVPCAQMINLATVMDKYLDRQQDVSLMLIFFDGEEAFEEWGPNDSIYGAKHLASAWHSKKTAYGRGNHFSELDRMDILVLLDLLGAPDPTFYNYFKNTEKWYSLLVSIEKKLAQTRKLESYSYNKPEQRYFQPYSFEAHIEDDHIPFLRKNVPILHIIPSPFPPFWHKSGDNRHNIDMKTTENINKILRIFVASYLNLQTV</sequence>
<keyword evidence="8 19" id="KW-0808">Transferase</keyword>
<feature type="transmembrane region" description="Helical" evidence="17">
    <location>
        <begin position="126"/>
        <end position="144"/>
    </location>
</feature>
<feature type="transmembrane region" description="Helical" evidence="17">
    <location>
        <begin position="260"/>
        <end position="286"/>
    </location>
</feature>
<dbReference type="OrthoDB" id="6126739at2759"/>
<reference evidence="19 20" key="1">
    <citation type="journal article" date="2014" name="Curr. Biol.">
        <title>The genome of the clonal raider ant Cerapachys biroi.</title>
        <authorList>
            <person name="Oxley P.R."/>
            <person name="Ji L."/>
            <person name="Fetter-Pruneda I."/>
            <person name="McKenzie S.K."/>
            <person name="Li C."/>
            <person name="Hu H."/>
            <person name="Zhang G."/>
            <person name="Kronauer D.J."/>
        </authorList>
    </citation>
    <scope>NUCLEOTIDE SEQUENCE [LARGE SCALE GENOMIC DNA]</scope>
</reference>
<dbReference type="GO" id="GO:0008270">
    <property type="term" value="F:zinc ion binding"/>
    <property type="evidence" value="ECO:0007669"/>
    <property type="project" value="TreeGrafter"/>
</dbReference>
<protein>
    <recommendedName>
        <fullName evidence="6">Glutaminyl-peptide cyclotransferase</fullName>
        <ecNumber evidence="5">2.3.2.5</ecNumber>
    </recommendedName>
</protein>
<keyword evidence="12 17" id="KW-1133">Transmembrane helix</keyword>
<dbReference type="CDD" id="cd03880">
    <property type="entry name" value="M28_QC_like"/>
    <property type="match status" value="1"/>
</dbReference>
<evidence type="ECO:0000256" key="15">
    <source>
        <dbReference type="ARBA" id="ARBA00023315"/>
    </source>
</evidence>
<dbReference type="Gene3D" id="3.40.630.10">
    <property type="entry name" value="Zn peptidases"/>
    <property type="match status" value="1"/>
</dbReference>
<evidence type="ECO:0000256" key="12">
    <source>
        <dbReference type="ARBA" id="ARBA00022989"/>
    </source>
</evidence>
<comment type="similarity">
    <text evidence="4">Belongs to the glutaminyl-peptide cyclotransferase family.</text>
</comment>
<keyword evidence="14" id="KW-1015">Disulfide bond</keyword>
<proteinExistence type="inferred from homology"/>
<evidence type="ECO:0000259" key="18">
    <source>
        <dbReference type="Pfam" id="PF04389"/>
    </source>
</evidence>
<accession>A0A026WP71</accession>
<evidence type="ECO:0000256" key="9">
    <source>
        <dbReference type="ARBA" id="ARBA00022692"/>
    </source>
</evidence>
<evidence type="ECO:0000256" key="6">
    <source>
        <dbReference type="ARBA" id="ARBA00016861"/>
    </source>
</evidence>
<dbReference type="Proteomes" id="UP000053097">
    <property type="component" value="Unassembled WGS sequence"/>
</dbReference>
<keyword evidence="9 17" id="KW-0812">Transmembrane</keyword>
<gene>
    <name evidence="19" type="ORF">X777_02469</name>
</gene>
<evidence type="ECO:0000256" key="4">
    <source>
        <dbReference type="ARBA" id="ARBA00006014"/>
    </source>
</evidence>
<dbReference type="FunFam" id="3.40.630.10:FF:000029">
    <property type="entry name" value="Glutaminyl-peptide cyclotransferase"/>
    <property type="match status" value="1"/>
</dbReference>
<dbReference type="GO" id="GO:0005576">
    <property type="term" value="C:extracellular region"/>
    <property type="evidence" value="ECO:0007669"/>
    <property type="project" value="UniProtKB-SubCell"/>
</dbReference>
<dbReference type="InterPro" id="IPR037457">
    <property type="entry name" value="M28_QC"/>
</dbReference>
<dbReference type="EC" id="2.3.2.5" evidence="5"/>
<comment type="subcellular location">
    <subcellularLocation>
        <location evidence="2">Membrane</location>
        <topology evidence="2">Multi-pass membrane protein</topology>
    </subcellularLocation>
    <subcellularLocation>
        <location evidence="3">Secreted</location>
    </subcellularLocation>
</comment>
<feature type="transmembrane region" description="Helical" evidence="17">
    <location>
        <begin position="6"/>
        <end position="28"/>
    </location>
</feature>
<evidence type="ECO:0000313" key="19">
    <source>
        <dbReference type="EMBL" id="EZA57461.1"/>
    </source>
</evidence>
<keyword evidence="7" id="KW-0964">Secreted</keyword>
<evidence type="ECO:0000256" key="10">
    <source>
        <dbReference type="ARBA" id="ARBA00022723"/>
    </source>
</evidence>
<dbReference type="GO" id="GO:0016603">
    <property type="term" value="F:glutaminyl-peptide cyclotransferase activity"/>
    <property type="evidence" value="ECO:0007669"/>
    <property type="project" value="UniProtKB-EC"/>
</dbReference>
<keyword evidence="11" id="KW-0862">Zinc</keyword>
<dbReference type="Gene3D" id="1.20.140.150">
    <property type="match status" value="1"/>
</dbReference>
<keyword evidence="10" id="KW-0479">Metal-binding</keyword>
<dbReference type="SUPFAM" id="SSF53187">
    <property type="entry name" value="Zn-dependent exopeptidases"/>
    <property type="match status" value="1"/>
</dbReference>
<name>A0A026WP71_OOCBI</name>
<keyword evidence="15" id="KW-0012">Acyltransferase</keyword>
<keyword evidence="20" id="KW-1185">Reference proteome</keyword>
<evidence type="ECO:0000256" key="7">
    <source>
        <dbReference type="ARBA" id="ARBA00022525"/>
    </source>
</evidence>
<feature type="transmembrane region" description="Helical" evidence="17">
    <location>
        <begin position="211"/>
        <end position="234"/>
    </location>
</feature>
<evidence type="ECO:0000256" key="3">
    <source>
        <dbReference type="ARBA" id="ARBA00004613"/>
    </source>
</evidence>
<dbReference type="EMBL" id="KK107148">
    <property type="protein sequence ID" value="EZA57461.1"/>
    <property type="molecule type" value="Genomic_DNA"/>
</dbReference>
<comment type="function">
    <text evidence="16">Acts as a glutaminyl-peptide cyclotransferase. Responsible for the biosynthesis of pyroglutamyl peptides. Might be more efficient in the conversion of tri and tetrapeptides in vitro. Might have a relative preference for substrates containing hydrophobic amino acids in vitro.</text>
</comment>
<evidence type="ECO:0000256" key="11">
    <source>
        <dbReference type="ARBA" id="ARBA00022833"/>
    </source>
</evidence>
<feature type="domain" description="Peptidase M28" evidence="18">
    <location>
        <begin position="557"/>
        <end position="781"/>
    </location>
</feature>
<dbReference type="STRING" id="2015173.A0A026WP71"/>
<evidence type="ECO:0000256" key="2">
    <source>
        <dbReference type="ARBA" id="ARBA00004141"/>
    </source>
</evidence>
<dbReference type="PANTHER" id="PTHR12283">
    <property type="entry name" value="GLUTAMINYL-PEPTIDE CYCLOTRANSFERASE"/>
    <property type="match status" value="1"/>
</dbReference>
<comment type="catalytic activity">
    <reaction evidence="1">
        <text>N-terminal L-glutaminyl-[peptide] = N-terminal 5-oxo-L-prolyl-[peptide] + NH4(+)</text>
        <dbReference type="Rhea" id="RHEA:23652"/>
        <dbReference type="Rhea" id="RHEA-COMP:11736"/>
        <dbReference type="Rhea" id="RHEA-COMP:11846"/>
        <dbReference type="ChEBI" id="CHEBI:28938"/>
        <dbReference type="ChEBI" id="CHEBI:64722"/>
        <dbReference type="ChEBI" id="CHEBI:87215"/>
        <dbReference type="EC" id="2.3.2.5"/>
    </reaction>
</comment>
<keyword evidence="13 17" id="KW-0472">Membrane</keyword>
<feature type="transmembrane region" description="Helical" evidence="17">
    <location>
        <begin position="156"/>
        <end position="177"/>
    </location>
</feature>